<keyword evidence="3" id="KW-1185">Reference proteome</keyword>
<dbReference type="SUPFAM" id="SSF54593">
    <property type="entry name" value="Glyoxalase/Bleomycin resistance protein/Dihydroxybiphenyl dioxygenase"/>
    <property type="match status" value="1"/>
</dbReference>
<comment type="caution">
    <text evidence="2">The sequence shown here is derived from an EMBL/GenBank/DDBJ whole genome shotgun (WGS) entry which is preliminary data.</text>
</comment>
<feature type="domain" description="VOC" evidence="1">
    <location>
        <begin position="6"/>
        <end position="131"/>
    </location>
</feature>
<name>A0A556QGM2_9BACT</name>
<evidence type="ECO:0000313" key="2">
    <source>
        <dbReference type="EMBL" id="TSJ75792.1"/>
    </source>
</evidence>
<sequence length="313" mass="33884">MNTPTGLHHITAIASNPQANVDFYTGILGLRLVKKTVNFDDPSAYHLYYGDESGRPGSIITFFYWPGHEARGRVGSGQTTAIVFAAPATSLDFWQARLQTNNVAATRRNRFSEDVVAFADPDGIPVEIVAVTNDTRSGWTTATIPADHALRGMHTAELTVRAPQATEKLITDTMGYRLVRRDGDRARFTAASGEQSGNYIDVIANASAAPGAGGSGTVHHIAFSVPNDATELVMQKALQNAGYSVSEVRDRNYFHSIYYREPGGILFEIATANPGFAVDESLASLGTALKLPVQFERARTQIEKLLPPISVTK</sequence>
<dbReference type="AlphaFoldDB" id="A0A556QGM2"/>
<dbReference type="Pfam" id="PF00903">
    <property type="entry name" value="Glyoxalase"/>
    <property type="match status" value="2"/>
</dbReference>
<dbReference type="InterPro" id="IPR037523">
    <property type="entry name" value="VOC_core"/>
</dbReference>
<dbReference type="InterPro" id="IPR029068">
    <property type="entry name" value="Glyas_Bleomycin-R_OHBP_Dase"/>
</dbReference>
<gene>
    <name evidence="2" type="ORF">FPL22_16135</name>
</gene>
<dbReference type="CDD" id="cd08347">
    <property type="entry name" value="PcpA_C_like"/>
    <property type="match status" value="1"/>
</dbReference>
<evidence type="ECO:0000259" key="1">
    <source>
        <dbReference type="PROSITE" id="PS51819"/>
    </source>
</evidence>
<keyword evidence="2" id="KW-0223">Dioxygenase</keyword>
<keyword evidence="2" id="KW-0560">Oxidoreductase</keyword>
<dbReference type="Gene3D" id="3.10.180.10">
    <property type="entry name" value="2,3-Dihydroxybiphenyl 1,2-Dioxygenase, domain 1"/>
    <property type="match status" value="2"/>
</dbReference>
<feature type="domain" description="VOC" evidence="1">
    <location>
        <begin position="152"/>
        <end position="272"/>
    </location>
</feature>
<dbReference type="EMBL" id="VMBG01000003">
    <property type="protein sequence ID" value="TSJ75792.1"/>
    <property type="molecule type" value="Genomic_DNA"/>
</dbReference>
<dbReference type="Proteomes" id="UP000315648">
    <property type="component" value="Unassembled WGS sequence"/>
</dbReference>
<dbReference type="InterPro" id="IPR052537">
    <property type="entry name" value="Extradiol_RC_dioxygenase"/>
</dbReference>
<protein>
    <submittedName>
        <fullName evidence="2">Ring-cleaving dioxygenase</fullName>
    </submittedName>
</protein>
<proteinExistence type="predicted"/>
<dbReference type="OrthoDB" id="9785698at2"/>
<dbReference type="PROSITE" id="PS51819">
    <property type="entry name" value="VOC"/>
    <property type="match status" value="2"/>
</dbReference>
<dbReference type="PANTHER" id="PTHR36110:SF2">
    <property type="entry name" value="RING-CLEAVING DIOXYGENASE MHQE-RELATED"/>
    <property type="match status" value="1"/>
</dbReference>
<evidence type="ECO:0000313" key="3">
    <source>
        <dbReference type="Proteomes" id="UP000315648"/>
    </source>
</evidence>
<dbReference type="InterPro" id="IPR004360">
    <property type="entry name" value="Glyas_Fos-R_dOase_dom"/>
</dbReference>
<organism evidence="2 3">
    <name type="scientific">Rariglobus hedericola</name>
    <dbReference type="NCBI Taxonomy" id="2597822"/>
    <lineage>
        <taxon>Bacteria</taxon>
        <taxon>Pseudomonadati</taxon>
        <taxon>Verrucomicrobiota</taxon>
        <taxon>Opitutia</taxon>
        <taxon>Opitutales</taxon>
        <taxon>Opitutaceae</taxon>
        <taxon>Rariglobus</taxon>
    </lineage>
</organism>
<accession>A0A556QGM2</accession>
<dbReference type="PANTHER" id="PTHR36110">
    <property type="entry name" value="RING-CLEAVING DIOXYGENASE MHQE-RELATED"/>
    <property type="match status" value="1"/>
</dbReference>
<dbReference type="GO" id="GO:0051213">
    <property type="term" value="F:dioxygenase activity"/>
    <property type="evidence" value="ECO:0007669"/>
    <property type="project" value="UniProtKB-KW"/>
</dbReference>
<dbReference type="RefSeq" id="WP_144354065.1">
    <property type="nucleotide sequence ID" value="NZ_CBCRVV010000004.1"/>
</dbReference>
<reference evidence="2 3" key="1">
    <citation type="submission" date="2019-07" db="EMBL/GenBank/DDBJ databases">
        <title>Description of 53C-WASEF.</title>
        <authorList>
            <person name="Pitt A."/>
            <person name="Hahn M.W."/>
        </authorList>
    </citation>
    <scope>NUCLEOTIDE SEQUENCE [LARGE SCALE GENOMIC DNA]</scope>
    <source>
        <strain evidence="2 3">53C-WASEF</strain>
    </source>
</reference>